<reference evidence="4 5" key="1">
    <citation type="submission" date="2021-03" db="EMBL/GenBank/DDBJ databases">
        <title>Genomic Encyclopedia of Type Strains, Phase IV (KMG-IV): sequencing the most valuable type-strain genomes for metagenomic binning, comparative biology and taxonomic classification.</title>
        <authorList>
            <person name="Goeker M."/>
        </authorList>
    </citation>
    <scope>NUCLEOTIDE SEQUENCE [LARGE SCALE GENOMIC DNA]</scope>
    <source>
        <strain evidence="4 5">DSM 1289</strain>
    </source>
</reference>
<sequence length="194" mass="22509">MTTIILAHPWHGSFNKSILDTIIKRLEKNNKYYTLIDLNKDNFNPVLTESELALYSRGEHKDPLVEKYQKILKETEELIIIFPIWWFDVPAILKGFLDKVMLKDFAYIETSTGLKGLLTNIKKTTVITTSNSPKWYLKYFAGNPIKGLFIKTNLKGVGIKNVKWLHCAHTKKEALQKRKDFLQYIDKFIGVTTT</sequence>
<proteinExistence type="inferred from homology"/>
<dbReference type="Pfam" id="PF02525">
    <property type="entry name" value="Flavodoxin_2"/>
    <property type="match status" value="1"/>
</dbReference>
<dbReference type="SUPFAM" id="SSF52218">
    <property type="entry name" value="Flavoproteins"/>
    <property type="match status" value="1"/>
</dbReference>
<dbReference type="Proteomes" id="UP000767291">
    <property type="component" value="Unassembled WGS sequence"/>
</dbReference>
<dbReference type="InterPro" id="IPR003680">
    <property type="entry name" value="Flavodoxin_fold"/>
</dbReference>
<dbReference type="PANTHER" id="PTHR10204">
    <property type="entry name" value="NAD P H OXIDOREDUCTASE-RELATED"/>
    <property type="match status" value="1"/>
</dbReference>
<keyword evidence="2" id="KW-0560">Oxidoreductase</keyword>
<gene>
    <name evidence="4" type="ORF">J2Z43_001584</name>
</gene>
<evidence type="ECO:0000256" key="2">
    <source>
        <dbReference type="ARBA" id="ARBA00023002"/>
    </source>
</evidence>
<evidence type="ECO:0000313" key="5">
    <source>
        <dbReference type="Proteomes" id="UP000767291"/>
    </source>
</evidence>
<evidence type="ECO:0000256" key="1">
    <source>
        <dbReference type="ARBA" id="ARBA00006252"/>
    </source>
</evidence>
<evidence type="ECO:0000313" key="4">
    <source>
        <dbReference type="EMBL" id="MBP1855191.1"/>
    </source>
</evidence>
<feature type="domain" description="Flavodoxin-like fold" evidence="3">
    <location>
        <begin position="2"/>
        <end position="182"/>
    </location>
</feature>
<dbReference type="InterPro" id="IPR029039">
    <property type="entry name" value="Flavoprotein-like_sf"/>
</dbReference>
<dbReference type="EMBL" id="JAGGJX010000002">
    <property type="protein sequence ID" value="MBP1855191.1"/>
    <property type="molecule type" value="Genomic_DNA"/>
</dbReference>
<dbReference type="PANTHER" id="PTHR10204:SF34">
    <property type="entry name" value="NAD(P)H DEHYDROGENASE [QUINONE] 1 ISOFORM 1"/>
    <property type="match status" value="1"/>
</dbReference>
<evidence type="ECO:0000259" key="3">
    <source>
        <dbReference type="Pfam" id="PF02525"/>
    </source>
</evidence>
<name>A0ABS4EB80_9FIRM</name>
<organism evidence="4 5">
    <name type="scientific">Metaclostridioides mangenotii</name>
    <dbReference type="NCBI Taxonomy" id="1540"/>
    <lineage>
        <taxon>Bacteria</taxon>
        <taxon>Bacillati</taxon>
        <taxon>Bacillota</taxon>
        <taxon>Clostridia</taxon>
        <taxon>Peptostreptococcales</taxon>
        <taxon>Peptostreptococcaceae</taxon>
        <taxon>Metaclostridioides</taxon>
    </lineage>
</organism>
<dbReference type="Gene3D" id="3.40.50.360">
    <property type="match status" value="1"/>
</dbReference>
<dbReference type="InterPro" id="IPR051545">
    <property type="entry name" value="NAD(P)H_dehydrogenase_qn"/>
</dbReference>
<accession>A0ABS4EB80</accession>
<comment type="similarity">
    <text evidence="1">Belongs to the NAD(P)H dehydrogenase (quinone) family.</text>
</comment>
<protein>
    <submittedName>
        <fullName evidence="4">NADPH-quinone reductase</fullName>
    </submittedName>
</protein>
<dbReference type="RefSeq" id="WP_209456646.1">
    <property type="nucleotide sequence ID" value="NZ_BAAACS010000002.1"/>
</dbReference>
<comment type="caution">
    <text evidence="4">The sequence shown here is derived from an EMBL/GenBank/DDBJ whole genome shotgun (WGS) entry which is preliminary data.</text>
</comment>
<keyword evidence="5" id="KW-1185">Reference proteome</keyword>